<feature type="region of interest" description="Disordered" evidence="1">
    <location>
        <begin position="245"/>
        <end position="305"/>
    </location>
</feature>
<accession>S8F6I7</accession>
<dbReference type="eggNOG" id="ENOG502SXF9">
    <property type="taxonomic scope" value="Eukaryota"/>
</dbReference>
<evidence type="ECO:0000313" key="3">
    <source>
        <dbReference type="EMBL" id="EPS97260.1"/>
    </source>
</evidence>
<gene>
    <name evidence="3" type="ORF">FOMPIDRAFT_1052477</name>
</gene>
<dbReference type="OrthoDB" id="312874at2759"/>
<dbReference type="AlphaFoldDB" id="S8F6I7"/>
<keyword evidence="4" id="KW-1185">Reference proteome</keyword>
<organism evidence="3 4">
    <name type="scientific">Fomitopsis schrenkii</name>
    <name type="common">Brown rot fungus</name>
    <dbReference type="NCBI Taxonomy" id="2126942"/>
    <lineage>
        <taxon>Eukaryota</taxon>
        <taxon>Fungi</taxon>
        <taxon>Dikarya</taxon>
        <taxon>Basidiomycota</taxon>
        <taxon>Agaricomycotina</taxon>
        <taxon>Agaricomycetes</taxon>
        <taxon>Polyporales</taxon>
        <taxon>Fomitopsis</taxon>
    </lineage>
</organism>
<evidence type="ECO:0000256" key="1">
    <source>
        <dbReference type="SAM" id="MobiDB-lite"/>
    </source>
</evidence>
<proteinExistence type="predicted"/>
<feature type="domain" description="Fungal-type protein kinase" evidence="2">
    <location>
        <begin position="86"/>
        <end position="125"/>
    </location>
</feature>
<dbReference type="Proteomes" id="UP000015241">
    <property type="component" value="Unassembled WGS sequence"/>
</dbReference>
<feature type="compositionally biased region" description="Basic and acidic residues" evidence="1">
    <location>
        <begin position="267"/>
        <end position="277"/>
    </location>
</feature>
<dbReference type="HOGENOM" id="CLU_834293_0_0_1"/>
<protein>
    <recommendedName>
        <fullName evidence="2">Fungal-type protein kinase domain-containing protein</fullName>
    </recommendedName>
</protein>
<name>S8F6I7_FOMSC</name>
<dbReference type="EMBL" id="KE504177">
    <property type="protein sequence ID" value="EPS97260.1"/>
    <property type="molecule type" value="Genomic_DNA"/>
</dbReference>
<reference evidence="3 4" key="1">
    <citation type="journal article" date="2012" name="Science">
        <title>The Paleozoic origin of enzymatic lignin decomposition reconstructed from 31 fungal genomes.</title>
        <authorList>
            <person name="Floudas D."/>
            <person name="Binder M."/>
            <person name="Riley R."/>
            <person name="Barry K."/>
            <person name="Blanchette R.A."/>
            <person name="Henrissat B."/>
            <person name="Martinez A.T."/>
            <person name="Otillar R."/>
            <person name="Spatafora J.W."/>
            <person name="Yadav J.S."/>
            <person name="Aerts A."/>
            <person name="Benoit I."/>
            <person name="Boyd A."/>
            <person name="Carlson A."/>
            <person name="Copeland A."/>
            <person name="Coutinho P.M."/>
            <person name="de Vries R.P."/>
            <person name="Ferreira P."/>
            <person name="Findley K."/>
            <person name="Foster B."/>
            <person name="Gaskell J."/>
            <person name="Glotzer D."/>
            <person name="Gorecki P."/>
            <person name="Heitman J."/>
            <person name="Hesse C."/>
            <person name="Hori C."/>
            <person name="Igarashi K."/>
            <person name="Jurgens J.A."/>
            <person name="Kallen N."/>
            <person name="Kersten P."/>
            <person name="Kohler A."/>
            <person name="Kuees U."/>
            <person name="Kumar T.K.A."/>
            <person name="Kuo A."/>
            <person name="LaButti K."/>
            <person name="Larrondo L.F."/>
            <person name="Lindquist E."/>
            <person name="Ling A."/>
            <person name="Lombard V."/>
            <person name="Lucas S."/>
            <person name="Lundell T."/>
            <person name="Martin R."/>
            <person name="McLaughlin D.J."/>
            <person name="Morgenstern I."/>
            <person name="Morin E."/>
            <person name="Murat C."/>
            <person name="Nagy L.G."/>
            <person name="Nolan M."/>
            <person name="Ohm R.A."/>
            <person name="Patyshakuliyeva A."/>
            <person name="Rokas A."/>
            <person name="Ruiz-Duenas F.J."/>
            <person name="Sabat G."/>
            <person name="Salamov A."/>
            <person name="Samejima M."/>
            <person name="Schmutz J."/>
            <person name="Slot J.C."/>
            <person name="St John F."/>
            <person name="Stenlid J."/>
            <person name="Sun H."/>
            <person name="Sun S."/>
            <person name="Syed K."/>
            <person name="Tsang A."/>
            <person name="Wiebenga A."/>
            <person name="Young D."/>
            <person name="Pisabarro A."/>
            <person name="Eastwood D.C."/>
            <person name="Martin F."/>
            <person name="Cullen D."/>
            <person name="Grigoriev I.V."/>
            <person name="Hibbett D.S."/>
        </authorList>
    </citation>
    <scope>NUCLEOTIDE SEQUENCE</scope>
    <source>
        <strain evidence="4">FP-58527</strain>
    </source>
</reference>
<dbReference type="Pfam" id="PF17667">
    <property type="entry name" value="Pkinase_fungal"/>
    <property type="match status" value="1"/>
</dbReference>
<dbReference type="InterPro" id="IPR040976">
    <property type="entry name" value="Pkinase_fungal"/>
</dbReference>
<sequence>MIHDGGMFSGLLLDLDYAFDWMEALKMFGRPTDQAAWATFVKEYNQKMERWPQPEWTRDDIPELVAELGMPSSDGVDQGASWTQKMRMKERTGTLLFMAAEVLEKWVAHDVRHDLESAVWLLLCMVLRHTLQVTAGEADKGIERYVLYLKYFDATTEVDSLKSKNLFMNCSLMWEVKDNKPLMTLIDKLWVLVHKQNWEPRIYGAQVPLTYESVLTAFNRALAMSDWPENDAALPFILPGAGNSSVSGLPHDGNSSGSGSQGKKHARPDQGEGKDGDPADDSEGRQLSAKRLKFGPSPLRNEVFN</sequence>
<evidence type="ECO:0000313" key="4">
    <source>
        <dbReference type="Proteomes" id="UP000015241"/>
    </source>
</evidence>
<evidence type="ECO:0000259" key="2">
    <source>
        <dbReference type="Pfam" id="PF17667"/>
    </source>
</evidence>
<dbReference type="InParanoid" id="S8F6I7"/>
<dbReference type="STRING" id="743788.S8F6I7"/>